<dbReference type="AlphaFoldDB" id="A0A2R8AR62"/>
<proteinExistence type="predicted"/>
<gene>
    <name evidence="1" type="ORF">PRI8871_00925</name>
</gene>
<dbReference type="Proteomes" id="UP000244904">
    <property type="component" value="Unassembled WGS sequence"/>
</dbReference>
<keyword evidence="2" id="KW-1185">Reference proteome</keyword>
<protein>
    <submittedName>
        <fullName evidence="1">Uncharacterized protein</fullName>
    </submittedName>
</protein>
<accession>A0A2R8AR62</accession>
<organism evidence="1 2">
    <name type="scientific">Pseudoprimorskyibacter insulae</name>
    <dbReference type="NCBI Taxonomy" id="1695997"/>
    <lineage>
        <taxon>Bacteria</taxon>
        <taxon>Pseudomonadati</taxon>
        <taxon>Pseudomonadota</taxon>
        <taxon>Alphaproteobacteria</taxon>
        <taxon>Rhodobacterales</taxon>
        <taxon>Paracoccaceae</taxon>
        <taxon>Pseudoprimorskyibacter</taxon>
    </lineage>
</organism>
<dbReference type="EMBL" id="OMOJ01000001">
    <property type="protein sequence ID" value="SPF78329.1"/>
    <property type="molecule type" value="Genomic_DNA"/>
</dbReference>
<name>A0A2R8AR62_9RHOB</name>
<sequence>MILPVLVPFAQNKADCGAGQNPRYAAGVKAGTIAVLRLDALGFSASKFHRYPFLGGLGRSSLSARPAVFLAGSDRCATRKFSARMEPVTPQARLTLNSAPAAKNKELSPCAACGSEQYSSRSQRLARAATRLANRPFLGQGRAQPAPLSPMAILSRGPLSVPLPTLPIAANTRRAVNPRMTSAHSRRMTILKPSEPSGPRWFFVAERSRPEPRVH</sequence>
<evidence type="ECO:0000313" key="2">
    <source>
        <dbReference type="Proteomes" id="UP000244904"/>
    </source>
</evidence>
<evidence type="ECO:0000313" key="1">
    <source>
        <dbReference type="EMBL" id="SPF78329.1"/>
    </source>
</evidence>
<reference evidence="2" key="1">
    <citation type="submission" date="2018-03" db="EMBL/GenBank/DDBJ databases">
        <authorList>
            <person name="Rodrigo-Torres L."/>
            <person name="Arahal R. D."/>
            <person name="Lucena T."/>
        </authorList>
    </citation>
    <scope>NUCLEOTIDE SEQUENCE [LARGE SCALE GENOMIC DNA]</scope>
    <source>
        <strain evidence="2">CECT 8871</strain>
    </source>
</reference>